<proteinExistence type="predicted"/>
<accession>A0A379YS33</accession>
<gene>
    <name evidence="1" type="ORF">NCTC10738_00433</name>
</gene>
<protein>
    <submittedName>
        <fullName evidence="1">Uncharacterized protein</fullName>
    </submittedName>
</protein>
<dbReference type="AlphaFoldDB" id="A0A379YS33"/>
<keyword evidence="2" id="KW-1185">Reference proteome</keyword>
<organism evidence="1 2">
    <name type="scientific">Shewanella algae</name>
    <dbReference type="NCBI Taxonomy" id="38313"/>
    <lineage>
        <taxon>Bacteria</taxon>
        <taxon>Pseudomonadati</taxon>
        <taxon>Pseudomonadota</taxon>
        <taxon>Gammaproteobacteria</taxon>
        <taxon>Alteromonadales</taxon>
        <taxon>Shewanellaceae</taxon>
        <taxon>Shewanella</taxon>
    </lineage>
</organism>
<evidence type="ECO:0000313" key="1">
    <source>
        <dbReference type="EMBL" id="SUI49447.1"/>
    </source>
</evidence>
<sequence>MKIQTVWQVQARLQTTFGVSIFLAQASAAKQSLFSYFCENAIGR</sequence>
<reference evidence="1 2" key="1">
    <citation type="submission" date="2018-06" db="EMBL/GenBank/DDBJ databases">
        <authorList>
            <consortium name="Pathogen Informatics"/>
            <person name="Doyle S."/>
        </authorList>
    </citation>
    <scope>NUCLEOTIDE SEQUENCE [LARGE SCALE GENOMIC DNA]</scope>
    <source>
        <strain evidence="1 2">NCTC10738</strain>
    </source>
</reference>
<evidence type="ECO:0000313" key="2">
    <source>
        <dbReference type="Proteomes" id="UP000254069"/>
    </source>
</evidence>
<dbReference type="Proteomes" id="UP000254069">
    <property type="component" value="Unassembled WGS sequence"/>
</dbReference>
<name>A0A379YS33_9GAMM</name>
<dbReference type="EMBL" id="UGYO01000001">
    <property type="protein sequence ID" value="SUI49447.1"/>
    <property type="molecule type" value="Genomic_DNA"/>
</dbReference>